<dbReference type="Pfam" id="PF02093">
    <property type="entry name" value="Gag_p30"/>
    <property type="match status" value="1"/>
</dbReference>
<dbReference type="SUPFAM" id="SSF47943">
    <property type="entry name" value="Retrovirus capsid protein, N-terminal core domain"/>
    <property type="match status" value="1"/>
</dbReference>
<reference evidence="3 4" key="1">
    <citation type="submission" date="2018-07" db="EMBL/GenBank/DDBJ databases">
        <title>A high quality draft genome assembly of the barn swallow (H. rustica rustica).</title>
        <authorList>
            <person name="Formenti G."/>
            <person name="Chiara M."/>
            <person name="Poveda L."/>
            <person name="Francoijs K.-J."/>
            <person name="Bonisoli-Alquati A."/>
            <person name="Canova L."/>
            <person name="Gianfranceschi L."/>
            <person name="Horner D.S."/>
            <person name="Saino N."/>
        </authorList>
    </citation>
    <scope>NUCLEOTIDE SEQUENCE [LARGE SCALE GENOMIC DNA]</scope>
    <source>
        <strain evidence="3">Chelidonia</strain>
        <tissue evidence="3">Blood</tissue>
    </source>
</reference>
<sequence length="578" mass="65789">MGANESKEIPRGSSLGCILSHWKELVGCGGTETKKELVKFCTQWWPLYRLDEGVKWPVNGTLDYATLLQLMLFLRREQKWQEVTYADMFFSLRNHPEWQRDCGIRPPSDPLILALEKDNKANKGKPKRCCSTCSINQRCSHPNKVYSAEVLEQEAVETLLPPPGKREGGRIEEGIKSELLLALASPTSSLTSSAFGKMAIEVEPSPPTPGSREPSRFHPPLPSSDSEWDEPEPNPEPSPQGPIASRTRKQTRRDEPGPPAPSSKLPPLRTRKQTKGVIRAPLREAITSDGEPRIIKVPFFLTDLEAWEKIAKGYRSDPVGVAKRLRFMVKQHVPDWADLQLLLDALTETEKQLVLKVAKELAEDDCRTTVEDVKDVFPLHDPRWDPYEPDELAQLKRYQELIVKGLERAVPKTINWSALYAIKQGPSQTPSEFLDHLRDVMRRHTTVDPESDEGRQQLINLFLGQSTGDIRRKLQKIQGPNSRDLEALVDEAWRVFSNREEGYKQGMKRQVAVVREGEKERREQGPLRQGSSRLGKDQCAYCKKFGHWKNQCPEQRRGDEQKKGDRRGEKVVAHVKED</sequence>
<dbReference type="OrthoDB" id="9049599at2759"/>
<dbReference type="Gene3D" id="4.10.60.10">
    <property type="entry name" value="Zinc finger, CCHC-type"/>
    <property type="match status" value="1"/>
</dbReference>
<dbReference type="InterPro" id="IPR036875">
    <property type="entry name" value="Znf_CCHC_sf"/>
</dbReference>
<comment type="caution">
    <text evidence="3">The sequence shown here is derived from an EMBL/GenBank/DDBJ whole genome shotgun (WGS) entry which is preliminary data.</text>
</comment>
<evidence type="ECO:0000313" key="4">
    <source>
        <dbReference type="Proteomes" id="UP000269221"/>
    </source>
</evidence>
<accession>A0A3M0KT93</accession>
<keyword evidence="4" id="KW-1185">Reference proteome</keyword>
<evidence type="ECO:0000259" key="2">
    <source>
        <dbReference type="SMART" id="SM00343"/>
    </source>
</evidence>
<dbReference type="InterPro" id="IPR003036">
    <property type="entry name" value="Gag_P30"/>
</dbReference>
<feature type="region of interest" description="Disordered" evidence="1">
    <location>
        <begin position="515"/>
        <end position="535"/>
    </location>
</feature>
<feature type="region of interest" description="Disordered" evidence="1">
    <location>
        <begin position="200"/>
        <end position="278"/>
    </location>
</feature>
<dbReference type="Proteomes" id="UP000269221">
    <property type="component" value="Unassembled WGS sequence"/>
</dbReference>
<dbReference type="GO" id="GO:0019068">
    <property type="term" value="P:virion assembly"/>
    <property type="evidence" value="ECO:0007669"/>
    <property type="project" value="InterPro"/>
</dbReference>
<dbReference type="InterPro" id="IPR050462">
    <property type="entry name" value="Retroviral_Gag-Pol_poly"/>
</dbReference>
<feature type="compositionally biased region" description="Basic and acidic residues" evidence="1">
    <location>
        <begin position="554"/>
        <end position="578"/>
    </location>
</feature>
<dbReference type="InterPro" id="IPR036946">
    <property type="entry name" value="G_retro_matrix_sf"/>
</dbReference>
<dbReference type="SMART" id="SM00343">
    <property type="entry name" value="ZnF_C2HC"/>
    <property type="match status" value="1"/>
</dbReference>
<feature type="region of interest" description="Disordered" evidence="1">
    <location>
        <begin position="553"/>
        <end position="578"/>
    </location>
</feature>
<dbReference type="EMBL" id="QRBI01000104">
    <property type="protein sequence ID" value="RMC15891.1"/>
    <property type="molecule type" value="Genomic_DNA"/>
</dbReference>
<dbReference type="GO" id="GO:0008270">
    <property type="term" value="F:zinc ion binding"/>
    <property type="evidence" value="ECO:0007669"/>
    <property type="project" value="InterPro"/>
</dbReference>
<dbReference type="SUPFAM" id="SSF47836">
    <property type="entry name" value="Retroviral matrix proteins"/>
    <property type="match status" value="1"/>
</dbReference>
<dbReference type="Gene3D" id="1.10.150.180">
    <property type="entry name" value="Gamma-retroviral matrix domain"/>
    <property type="match status" value="1"/>
</dbReference>
<dbReference type="InterPro" id="IPR001878">
    <property type="entry name" value="Znf_CCHC"/>
</dbReference>
<evidence type="ECO:0000256" key="1">
    <source>
        <dbReference type="SAM" id="MobiDB-lite"/>
    </source>
</evidence>
<dbReference type="AlphaFoldDB" id="A0A3M0KT93"/>
<gene>
    <name evidence="3" type="ORF">DUI87_08096</name>
</gene>
<dbReference type="PANTHER" id="PTHR33166">
    <property type="entry name" value="GAG_P30 DOMAIN-CONTAINING PROTEIN"/>
    <property type="match status" value="1"/>
</dbReference>
<feature type="compositionally biased region" description="Basic and acidic residues" evidence="1">
    <location>
        <begin position="515"/>
        <end position="525"/>
    </location>
</feature>
<feature type="domain" description="CCHC-type" evidence="2">
    <location>
        <begin position="538"/>
        <end position="554"/>
    </location>
</feature>
<protein>
    <recommendedName>
        <fullName evidence="2">CCHC-type domain-containing protein</fullName>
    </recommendedName>
</protein>
<dbReference type="InterPro" id="IPR010999">
    <property type="entry name" value="Retrovr_matrix"/>
</dbReference>
<evidence type="ECO:0000313" key="3">
    <source>
        <dbReference type="EMBL" id="RMC15891.1"/>
    </source>
</evidence>
<organism evidence="3 4">
    <name type="scientific">Hirundo rustica rustica</name>
    <dbReference type="NCBI Taxonomy" id="333673"/>
    <lineage>
        <taxon>Eukaryota</taxon>
        <taxon>Metazoa</taxon>
        <taxon>Chordata</taxon>
        <taxon>Craniata</taxon>
        <taxon>Vertebrata</taxon>
        <taxon>Euteleostomi</taxon>
        <taxon>Archelosauria</taxon>
        <taxon>Archosauria</taxon>
        <taxon>Dinosauria</taxon>
        <taxon>Saurischia</taxon>
        <taxon>Theropoda</taxon>
        <taxon>Coelurosauria</taxon>
        <taxon>Aves</taxon>
        <taxon>Neognathae</taxon>
        <taxon>Neoaves</taxon>
        <taxon>Telluraves</taxon>
        <taxon>Australaves</taxon>
        <taxon>Passeriformes</taxon>
        <taxon>Sylvioidea</taxon>
        <taxon>Hirundinidae</taxon>
        <taxon>Hirundo</taxon>
    </lineage>
</organism>
<dbReference type="Gene3D" id="1.10.375.10">
    <property type="entry name" value="Human Immunodeficiency Virus Type 1 Capsid Protein"/>
    <property type="match status" value="1"/>
</dbReference>
<dbReference type="InterPro" id="IPR008919">
    <property type="entry name" value="Retrov_capsid_N"/>
</dbReference>
<dbReference type="STRING" id="333673.A0A3M0KT93"/>
<name>A0A3M0KT93_HIRRU</name>
<dbReference type="SUPFAM" id="SSF57756">
    <property type="entry name" value="Retrovirus zinc finger-like domains"/>
    <property type="match status" value="1"/>
</dbReference>
<dbReference type="GO" id="GO:0003676">
    <property type="term" value="F:nucleic acid binding"/>
    <property type="evidence" value="ECO:0007669"/>
    <property type="project" value="InterPro"/>
</dbReference>
<proteinExistence type="predicted"/>